<dbReference type="CDD" id="cd12162">
    <property type="entry name" value="2-Hacid_dh_4"/>
    <property type="match status" value="1"/>
</dbReference>
<dbReference type="InterPro" id="IPR006139">
    <property type="entry name" value="D-isomer_2_OHA_DH_cat_dom"/>
</dbReference>
<organism evidence="7 8">
    <name type="scientific">Thioalkalivibrio versutus</name>
    <dbReference type="NCBI Taxonomy" id="106634"/>
    <lineage>
        <taxon>Bacteria</taxon>
        <taxon>Pseudomonadati</taxon>
        <taxon>Pseudomonadota</taxon>
        <taxon>Gammaproteobacteria</taxon>
        <taxon>Chromatiales</taxon>
        <taxon>Ectothiorhodospiraceae</taxon>
        <taxon>Thioalkalivibrio</taxon>
    </lineage>
</organism>
<keyword evidence="2 4" id="KW-0560">Oxidoreductase</keyword>
<dbReference type="InterPro" id="IPR029753">
    <property type="entry name" value="D-isomer_DH_CS"/>
</dbReference>
<dbReference type="EMBL" id="CP011367">
    <property type="protein sequence ID" value="AKJ96452.1"/>
    <property type="molecule type" value="Genomic_DNA"/>
</dbReference>
<evidence type="ECO:0000256" key="4">
    <source>
        <dbReference type="RuleBase" id="RU003719"/>
    </source>
</evidence>
<reference evidence="7 8" key="1">
    <citation type="submission" date="2015-04" db="EMBL/GenBank/DDBJ databases">
        <title>Complete Sequence for the Genome of the Thioalkalivibrio versutus D301.</title>
        <authorList>
            <person name="Mu T."/>
            <person name="Zhou J."/>
            <person name="Xu X."/>
        </authorList>
    </citation>
    <scope>NUCLEOTIDE SEQUENCE [LARGE SCALE GENOMIC DNA]</scope>
    <source>
        <strain evidence="7 8">D301</strain>
    </source>
</reference>
<dbReference type="Proteomes" id="UP000064201">
    <property type="component" value="Chromosome"/>
</dbReference>
<accession>A0A0G3GA72</accession>
<evidence type="ECO:0000313" key="7">
    <source>
        <dbReference type="EMBL" id="AKJ96452.1"/>
    </source>
</evidence>
<dbReference type="PROSITE" id="PS00671">
    <property type="entry name" value="D_2_HYDROXYACID_DH_3"/>
    <property type="match status" value="1"/>
</dbReference>
<keyword evidence="8" id="KW-1185">Reference proteome</keyword>
<dbReference type="GO" id="GO:0008465">
    <property type="term" value="F:hydroxypyruvate reductase (NADH) activity"/>
    <property type="evidence" value="ECO:0007669"/>
    <property type="project" value="UniProtKB-EC"/>
</dbReference>
<dbReference type="PATRIC" id="fig|106634.4.peg.1514"/>
<evidence type="ECO:0000259" key="5">
    <source>
        <dbReference type="Pfam" id="PF00389"/>
    </source>
</evidence>
<name>A0A0G3GA72_9GAMM</name>
<keyword evidence="3" id="KW-0520">NAD</keyword>
<evidence type="ECO:0000256" key="1">
    <source>
        <dbReference type="ARBA" id="ARBA00005854"/>
    </source>
</evidence>
<dbReference type="PANTHER" id="PTHR43761:SF1">
    <property type="entry name" value="D-ISOMER SPECIFIC 2-HYDROXYACID DEHYDROGENASE CATALYTIC DOMAIN-CONTAINING PROTEIN-RELATED"/>
    <property type="match status" value="1"/>
</dbReference>
<dbReference type="InterPro" id="IPR036291">
    <property type="entry name" value="NAD(P)-bd_dom_sf"/>
</dbReference>
<proteinExistence type="inferred from homology"/>
<gene>
    <name evidence="7" type="ORF">TVD_07425</name>
</gene>
<dbReference type="AlphaFoldDB" id="A0A0G3GA72"/>
<dbReference type="OrthoDB" id="9805416at2"/>
<dbReference type="InterPro" id="IPR050418">
    <property type="entry name" value="D-iso_2-hydroxyacid_DH_PdxB"/>
</dbReference>
<feature type="domain" description="D-isomer specific 2-hydroxyacid dehydrogenase NAD-binding" evidence="6">
    <location>
        <begin position="112"/>
        <end position="292"/>
    </location>
</feature>
<dbReference type="Pfam" id="PF00389">
    <property type="entry name" value="2-Hacid_dh"/>
    <property type="match status" value="1"/>
</dbReference>
<protein>
    <submittedName>
        <fullName evidence="7">Glycerate dehydrogenase</fullName>
        <ecNumber evidence="7">1.1.1.29</ecNumber>
    </submittedName>
</protein>
<dbReference type="GO" id="GO:0051287">
    <property type="term" value="F:NAD binding"/>
    <property type="evidence" value="ECO:0007669"/>
    <property type="project" value="InterPro"/>
</dbReference>
<evidence type="ECO:0000313" key="8">
    <source>
        <dbReference type="Proteomes" id="UP000064201"/>
    </source>
</evidence>
<dbReference type="KEGG" id="tvr:TVD_07425"/>
<dbReference type="EC" id="1.1.1.29" evidence="7"/>
<dbReference type="Pfam" id="PF02826">
    <property type="entry name" value="2-Hacid_dh_C"/>
    <property type="match status" value="1"/>
</dbReference>
<sequence length="323" mass="35075">MSHLQRGVFLDLATVDRDDLDLTELRASLPVWSFHEHTEPDQRLGRIGDAEVIVTNKVELNAEVLTAAPRLRLVCAAATGTNNIDVEAARRLGIVVSNARDYATDSVVQHVFALLLTLVTQLDAYRADIRAGRWSASDQFCLLDHPIGTVAGMRLGIIGWGVLGRATARVAEAFGMEVLVAESLNPDRAAQEDRVPLERLLGQCDVISLHCPLTATTRHLIDDAALRQMRPGALLLNTARGGLVDPEALARYLRSGHLGGAGIDVLEPEPPPADHPLLADDIPNLILTPHTAWAARTARQRVIDEVTANIHGYASDQPRNVVE</sequence>
<feature type="domain" description="D-isomer specific 2-hydroxyacid dehydrogenase catalytic" evidence="5">
    <location>
        <begin position="34"/>
        <end position="322"/>
    </location>
</feature>
<dbReference type="Gene3D" id="3.40.50.720">
    <property type="entry name" value="NAD(P)-binding Rossmann-like Domain"/>
    <property type="match status" value="2"/>
</dbReference>
<comment type="similarity">
    <text evidence="1 4">Belongs to the D-isomer specific 2-hydroxyacid dehydrogenase family.</text>
</comment>
<dbReference type="PROSITE" id="PS00670">
    <property type="entry name" value="D_2_HYDROXYACID_DH_2"/>
    <property type="match status" value="1"/>
</dbReference>
<dbReference type="InterPro" id="IPR006140">
    <property type="entry name" value="D-isomer_DH_NAD-bd"/>
</dbReference>
<dbReference type="PANTHER" id="PTHR43761">
    <property type="entry name" value="D-ISOMER SPECIFIC 2-HYDROXYACID DEHYDROGENASE FAMILY PROTEIN (AFU_ORTHOLOGUE AFUA_1G13630)"/>
    <property type="match status" value="1"/>
</dbReference>
<dbReference type="STRING" id="106634.TVD_07425"/>
<evidence type="ECO:0000259" key="6">
    <source>
        <dbReference type="Pfam" id="PF02826"/>
    </source>
</evidence>
<evidence type="ECO:0000256" key="2">
    <source>
        <dbReference type="ARBA" id="ARBA00023002"/>
    </source>
</evidence>
<evidence type="ECO:0000256" key="3">
    <source>
        <dbReference type="ARBA" id="ARBA00023027"/>
    </source>
</evidence>
<dbReference type="SUPFAM" id="SSF52283">
    <property type="entry name" value="Formate/glycerate dehydrogenase catalytic domain-like"/>
    <property type="match status" value="1"/>
</dbReference>
<dbReference type="RefSeq" id="WP_047251935.1">
    <property type="nucleotide sequence ID" value="NZ_CP011367.1"/>
</dbReference>
<dbReference type="SUPFAM" id="SSF51735">
    <property type="entry name" value="NAD(P)-binding Rossmann-fold domains"/>
    <property type="match status" value="1"/>
</dbReference>